<reference evidence="15 16" key="2">
    <citation type="submission" date="2018-10" db="EMBL/GenBank/DDBJ databases">
        <authorList>
            <consortium name="Pathogen Informatics"/>
        </authorList>
    </citation>
    <scope>NUCLEOTIDE SEQUENCE [LARGE SCALE GENOMIC DNA]</scope>
</reference>
<feature type="domain" description="RRM Nup35-type" evidence="14">
    <location>
        <begin position="172"/>
        <end position="252"/>
    </location>
</feature>
<sequence length="352" mass="38399">MINPDIERRASVGRRNSLLLNSTPDSNQVTALNGHVSSPSTPNFLFGAQNKRRSLALPSGHNYAGVVKFSLGSSLRNQRDEGMNFASPLPSYITPLETSSKTVHWSPALVSSEKSPSKTRDLVSSEAPAKLGPPLRSIREELDQMRTAPVNSALVEPMDSTSAMDTSPAEEDESANWVMVYGFAPGDAAEVLKIFSRHGTVVAKKFPEEGNWVYLRYACPIHAQQALSRNAHVFNGRMRLGVLPVRTEEIAAFTNCSSRDVSLRTDRENLNVSRARALHTSLLAASSPLGSSNRGSPLDVSYRPSRLSNASRAGIRSLNASYNVADNEYRVDSVQQPVKNVGLMSKLWGYIS</sequence>
<dbReference type="PANTHER" id="PTHR21527">
    <property type="entry name" value="NUCLEOPORIN NUP35"/>
    <property type="match status" value="1"/>
</dbReference>
<comment type="subcellular location">
    <subcellularLocation>
        <location evidence="1">Nucleus</location>
        <location evidence="1">Nuclear pore complex</location>
    </subcellularLocation>
</comment>
<evidence type="ECO:0000256" key="1">
    <source>
        <dbReference type="ARBA" id="ARBA00004567"/>
    </source>
</evidence>
<proteinExistence type="inferred from homology"/>
<evidence type="ECO:0000313" key="16">
    <source>
        <dbReference type="Proteomes" id="UP000274131"/>
    </source>
</evidence>
<dbReference type="InterPro" id="IPR007846">
    <property type="entry name" value="RRM_NUP35_dom"/>
</dbReference>
<keyword evidence="4 12" id="KW-0813">Transport</keyword>
<evidence type="ECO:0000256" key="12">
    <source>
        <dbReference type="PROSITE-ProRule" id="PRU00804"/>
    </source>
</evidence>
<dbReference type="AlphaFoldDB" id="A0A0N4UZH6"/>
<dbReference type="GO" id="GO:0044615">
    <property type="term" value="C:nuclear pore nuclear basket"/>
    <property type="evidence" value="ECO:0007669"/>
    <property type="project" value="TreeGrafter"/>
</dbReference>
<dbReference type="InterPro" id="IPR035979">
    <property type="entry name" value="RBD_domain_sf"/>
</dbReference>
<dbReference type="GO" id="GO:0051028">
    <property type="term" value="P:mRNA transport"/>
    <property type="evidence" value="ECO:0007669"/>
    <property type="project" value="UniProtKB-UniRule"/>
</dbReference>
<gene>
    <name evidence="15" type="ORF">EVEC_LOCUS2737</name>
</gene>
<dbReference type="STRING" id="51028.A0A0N4UZH6"/>
<reference evidence="17" key="1">
    <citation type="submission" date="2017-02" db="UniProtKB">
        <authorList>
            <consortium name="WormBaseParasite"/>
        </authorList>
    </citation>
    <scope>IDENTIFICATION</scope>
</reference>
<dbReference type="GO" id="GO:0006607">
    <property type="term" value="P:NLS-bearing protein import into nucleus"/>
    <property type="evidence" value="ECO:0007669"/>
    <property type="project" value="TreeGrafter"/>
</dbReference>
<dbReference type="Gene3D" id="3.30.70.330">
    <property type="match status" value="1"/>
</dbReference>
<evidence type="ECO:0000256" key="3">
    <source>
        <dbReference type="ARBA" id="ARBA00016439"/>
    </source>
</evidence>
<evidence type="ECO:0000313" key="15">
    <source>
        <dbReference type="EMBL" id="VDD87594.1"/>
    </source>
</evidence>
<dbReference type="CDD" id="cd12441">
    <property type="entry name" value="RRM_Nup53_like"/>
    <property type="match status" value="1"/>
</dbReference>
<evidence type="ECO:0000313" key="17">
    <source>
        <dbReference type="WBParaSite" id="EVEC_0000302901-mRNA-1"/>
    </source>
</evidence>
<keyword evidence="8 12" id="KW-0906">Nuclear pore complex</keyword>
<dbReference type="GO" id="GO:0005543">
    <property type="term" value="F:phospholipid binding"/>
    <property type="evidence" value="ECO:0007669"/>
    <property type="project" value="TreeGrafter"/>
</dbReference>
<name>A0A0N4UZH6_ENTVE</name>
<dbReference type="GO" id="GO:0044613">
    <property type="term" value="C:nuclear pore central transport channel"/>
    <property type="evidence" value="ECO:0007669"/>
    <property type="project" value="TreeGrafter"/>
</dbReference>
<evidence type="ECO:0000256" key="6">
    <source>
        <dbReference type="ARBA" id="ARBA00022927"/>
    </source>
</evidence>
<keyword evidence="16" id="KW-1185">Reference proteome</keyword>
<dbReference type="GO" id="GO:0003676">
    <property type="term" value="F:nucleic acid binding"/>
    <property type="evidence" value="ECO:0007669"/>
    <property type="project" value="InterPro"/>
</dbReference>
<comment type="similarity">
    <text evidence="2">Belongs to the Nup35 family.</text>
</comment>
<dbReference type="OrthoDB" id="10015491at2759"/>
<evidence type="ECO:0000256" key="8">
    <source>
        <dbReference type="ARBA" id="ARBA00023132"/>
    </source>
</evidence>
<dbReference type="SUPFAM" id="SSF54928">
    <property type="entry name" value="RNA-binding domain, RBD"/>
    <property type="match status" value="1"/>
</dbReference>
<evidence type="ECO:0000256" key="13">
    <source>
        <dbReference type="SAM" id="MobiDB-lite"/>
    </source>
</evidence>
<dbReference type="EMBL" id="UXUI01007441">
    <property type="protein sequence ID" value="VDD87594.1"/>
    <property type="molecule type" value="Genomic_DNA"/>
</dbReference>
<evidence type="ECO:0000256" key="9">
    <source>
        <dbReference type="ARBA" id="ARBA00023242"/>
    </source>
</evidence>
<evidence type="ECO:0000256" key="11">
    <source>
        <dbReference type="ARBA" id="ARBA00030250"/>
    </source>
</evidence>
<accession>A0A0N4UZH6</accession>
<keyword evidence="7" id="KW-0811">Translocation</keyword>
<dbReference type="InterPro" id="IPR012677">
    <property type="entry name" value="Nucleotide-bd_a/b_plait_sf"/>
</dbReference>
<evidence type="ECO:0000256" key="5">
    <source>
        <dbReference type="ARBA" id="ARBA00022816"/>
    </source>
</evidence>
<keyword evidence="9 12" id="KW-0539">Nucleus</keyword>
<dbReference type="Pfam" id="PF05172">
    <property type="entry name" value="RRM_Nup35"/>
    <property type="match status" value="1"/>
</dbReference>
<dbReference type="FunFam" id="3.30.70.330:FF:000095">
    <property type="entry name" value="Putative Nucleoporin NUP53"/>
    <property type="match status" value="1"/>
</dbReference>
<evidence type="ECO:0000256" key="2">
    <source>
        <dbReference type="ARBA" id="ARBA00009454"/>
    </source>
</evidence>
<feature type="region of interest" description="Disordered" evidence="13">
    <location>
        <begin position="104"/>
        <end position="131"/>
    </location>
</feature>
<dbReference type="GO" id="GO:0006999">
    <property type="term" value="P:nuclear pore organization"/>
    <property type="evidence" value="ECO:0007669"/>
    <property type="project" value="TreeGrafter"/>
</dbReference>
<keyword evidence="5 12" id="KW-0509">mRNA transport</keyword>
<evidence type="ECO:0000256" key="4">
    <source>
        <dbReference type="ARBA" id="ARBA00022448"/>
    </source>
</evidence>
<dbReference type="Proteomes" id="UP000274131">
    <property type="component" value="Unassembled WGS sequence"/>
</dbReference>
<keyword evidence="6" id="KW-0653">Protein transport</keyword>
<dbReference type="PANTHER" id="PTHR21527:SF6">
    <property type="entry name" value="NUCLEOPORIN NUP35"/>
    <property type="match status" value="1"/>
</dbReference>
<dbReference type="GO" id="GO:0017056">
    <property type="term" value="F:structural constituent of nuclear pore"/>
    <property type="evidence" value="ECO:0007669"/>
    <property type="project" value="TreeGrafter"/>
</dbReference>
<dbReference type="WBParaSite" id="EVEC_0000302901-mRNA-1">
    <property type="protein sequence ID" value="EVEC_0000302901-mRNA-1"/>
    <property type="gene ID" value="EVEC_0000302901"/>
</dbReference>
<evidence type="ECO:0000259" key="14">
    <source>
        <dbReference type="PROSITE" id="PS51472"/>
    </source>
</evidence>
<evidence type="ECO:0000256" key="10">
    <source>
        <dbReference type="ARBA" id="ARBA00029997"/>
    </source>
</evidence>
<protein>
    <recommendedName>
        <fullName evidence="3">Nucleoporin NUP35</fullName>
    </recommendedName>
    <alternativeName>
        <fullName evidence="11">35 kDa nucleoporin</fullName>
    </alternativeName>
    <alternativeName>
        <fullName evidence="10">Nucleoporin NUP53</fullName>
    </alternativeName>
</protein>
<organism evidence="17">
    <name type="scientific">Enterobius vermicularis</name>
    <name type="common">Human pinworm</name>
    <dbReference type="NCBI Taxonomy" id="51028"/>
    <lineage>
        <taxon>Eukaryota</taxon>
        <taxon>Metazoa</taxon>
        <taxon>Ecdysozoa</taxon>
        <taxon>Nematoda</taxon>
        <taxon>Chromadorea</taxon>
        <taxon>Rhabditida</taxon>
        <taxon>Spirurina</taxon>
        <taxon>Oxyuridomorpha</taxon>
        <taxon>Oxyuroidea</taxon>
        <taxon>Oxyuridae</taxon>
        <taxon>Enterobius</taxon>
    </lineage>
</organism>
<dbReference type="PROSITE" id="PS51472">
    <property type="entry name" value="RRM_NUP35"/>
    <property type="match status" value="1"/>
</dbReference>
<evidence type="ECO:0000256" key="7">
    <source>
        <dbReference type="ARBA" id="ARBA00023010"/>
    </source>
</evidence>